<dbReference type="PANTHER" id="PTHR35802">
    <property type="entry name" value="PROTEASE SYNTHASE AND SPORULATION PROTEIN PAI 2"/>
    <property type="match status" value="1"/>
</dbReference>
<dbReference type="SUPFAM" id="SSF50475">
    <property type="entry name" value="FMN-binding split barrel"/>
    <property type="match status" value="1"/>
</dbReference>
<dbReference type="AlphaFoldDB" id="A0A1M3KXK1"/>
<sequence length="188" mass="21210">MYVPKHNLMTDRDEMIAFMQDHPFAIVISGSGSRPVATHMPVVVRQRNDDVVCTFHLSRANDHWKELTGGETLVIFSGDHAYIPPSIYTAIDVPTWNYTTVHAYGDSAIVTDAEAVRDRLRTLIEIHDADPGLWERLTPDLVDPLLGGIVMVDMRVRELQGKHKMGQNRSAADQEAVRIHMESLRSRP</sequence>
<proteinExistence type="predicted"/>
<dbReference type="PANTHER" id="PTHR35802:SF1">
    <property type="entry name" value="PROTEASE SYNTHASE AND SPORULATION PROTEIN PAI 2"/>
    <property type="match status" value="1"/>
</dbReference>
<protein>
    <recommendedName>
        <fullName evidence="3">Transcriptional regulator</fullName>
    </recommendedName>
</protein>
<dbReference type="InterPro" id="IPR007396">
    <property type="entry name" value="TR_PAI2-type"/>
</dbReference>
<dbReference type="Pfam" id="PF04299">
    <property type="entry name" value="FMN_bind_2"/>
    <property type="match status" value="1"/>
</dbReference>
<dbReference type="Gene3D" id="2.30.110.10">
    <property type="entry name" value="Electron Transport, Fmn-binding Protein, Chain A"/>
    <property type="match status" value="1"/>
</dbReference>
<dbReference type="EMBL" id="MKVH01000024">
    <property type="protein sequence ID" value="OJX57176.1"/>
    <property type="molecule type" value="Genomic_DNA"/>
</dbReference>
<evidence type="ECO:0000313" key="2">
    <source>
        <dbReference type="Proteomes" id="UP000184233"/>
    </source>
</evidence>
<comment type="caution">
    <text evidence="1">The sequence shown here is derived from an EMBL/GenBank/DDBJ whole genome shotgun (WGS) entry which is preliminary data.</text>
</comment>
<name>A0A1M3KXK1_9BACT</name>
<gene>
    <name evidence="1" type="ORF">BGO89_11790</name>
</gene>
<evidence type="ECO:0008006" key="3">
    <source>
        <dbReference type="Google" id="ProtNLM"/>
    </source>
</evidence>
<dbReference type="Proteomes" id="UP000184233">
    <property type="component" value="Unassembled WGS sequence"/>
</dbReference>
<dbReference type="InterPro" id="IPR012349">
    <property type="entry name" value="Split_barrel_FMN-bd"/>
</dbReference>
<reference evidence="1 2" key="1">
    <citation type="submission" date="2016-09" db="EMBL/GenBank/DDBJ databases">
        <title>Genome-resolved meta-omics ties microbial dynamics to process performance in biotechnology for thiocyanate degradation.</title>
        <authorList>
            <person name="Kantor R.S."/>
            <person name="Huddy R.J."/>
            <person name="Iyer R."/>
            <person name="Thomas B.C."/>
            <person name="Brown C.T."/>
            <person name="Anantharaman K."/>
            <person name="Tringe S."/>
            <person name="Hettich R.L."/>
            <person name="Harrison S.T."/>
            <person name="Banfield J.F."/>
        </authorList>
    </citation>
    <scope>NUCLEOTIDE SEQUENCE [LARGE SCALE GENOMIC DNA]</scope>
    <source>
        <strain evidence="1">59-99</strain>
    </source>
</reference>
<evidence type="ECO:0000313" key="1">
    <source>
        <dbReference type="EMBL" id="OJX57176.1"/>
    </source>
</evidence>
<organism evidence="1 2">
    <name type="scientific">Candidatus Kapaibacterium thiocyanatum</name>
    <dbReference type="NCBI Taxonomy" id="1895771"/>
    <lineage>
        <taxon>Bacteria</taxon>
        <taxon>Pseudomonadati</taxon>
        <taxon>Candidatus Kapaibacteriota</taxon>
        <taxon>Candidatus Kapaibacteriia</taxon>
        <taxon>Candidatus Kapaibacteriales</taxon>
        <taxon>Candidatus Kapaibacteriaceae</taxon>
        <taxon>Candidatus Kapaibacterium</taxon>
    </lineage>
</organism>
<accession>A0A1M3KXK1</accession>
<dbReference type="STRING" id="1895771.BGO89_11790"/>
<dbReference type="PIRSF" id="PIRSF010372">
    <property type="entry name" value="PaiB"/>
    <property type="match status" value="1"/>
</dbReference>